<dbReference type="InParanoid" id="C0NGT7"/>
<evidence type="ECO:0000256" key="1">
    <source>
        <dbReference type="SAM" id="MobiDB-lite"/>
    </source>
</evidence>
<proteinExistence type="predicted"/>
<sequence length="132" mass="13879">MPACFSKCRTGTNGSGRTAAAWVSIPVSSQLALTNQQGGGGQETQDEVEVVRRRTPSLSRWFVGWIEVGACPDPTEPPGKSGAAPPSSLRTSGSQAAGLCNSACVPRRQLPFLEGCLAGRICWSALFFGHGW</sequence>
<dbReference type="GeneID" id="69035575"/>
<dbReference type="HOGENOM" id="CLU_1916468_0_0_1"/>
<keyword evidence="3" id="KW-1185">Reference proteome</keyword>
<evidence type="ECO:0000313" key="2">
    <source>
        <dbReference type="EMBL" id="EEH09022.1"/>
    </source>
</evidence>
<feature type="compositionally biased region" description="Low complexity" evidence="1">
    <location>
        <begin position="78"/>
        <end position="88"/>
    </location>
</feature>
<dbReference type="RefSeq" id="XP_045289503.1">
    <property type="nucleotide sequence ID" value="XM_045429608.1"/>
</dbReference>
<accession>C0NGT7</accession>
<dbReference type="EMBL" id="GG663365">
    <property type="protein sequence ID" value="EEH09022.1"/>
    <property type="molecule type" value="Genomic_DNA"/>
</dbReference>
<organism evidence="2 3">
    <name type="scientific">Ajellomyces capsulatus (strain G186AR / H82 / ATCC MYA-2454 / RMSCC 2432)</name>
    <name type="common">Darling's disease fungus</name>
    <name type="synonym">Histoplasma capsulatum</name>
    <dbReference type="NCBI Taxonomy" id="447093"/>
    <lineage>
        <taxon>Eukaryota</taxon>
        <taxon>Fungi</taxon>
        <taxon>Dikarya</taxon>
        <taxon>Ascomycota</taxon>
        <taxon>Pezizomycotina</taxon>
        <taxon>Eurotiomycetes</taxon>
        <taxon>Eurotiomycetidae</taxon>
        <taxon>Onygenales</taxon>
        <taxon>Ajellomycetaceae</taxon>
        <taxon>Histoplasma</taxon>
    </lineage>
</organism>
<dbReference type="AlphaFoldDB" id="C0NGT7"/>
<protein>
    <submittedName>
        <fullName evidence="2">Uncharacterized protein</fullName>
    </submittedName>
</protein>
<evidence type="ECO:0000313" key="3">
    <source>
        <dbReference type="Proteomes" id="UP000001631"/>
    </source>
</evidence>
<feature type="region of interest" description="Disordered" evidence="1">
    <location>
        <begin position="72"/>
        <end position="95"/>
    </location>
</feature>
<gene>
    <name evidence="2" type="ORF">HCBG_02559</name>
</gene>
<name>C0NGT7_AJECG</name>
<dbReference type="Proteomes" id="UP000001631">
    <property type="component" value="Unassembled WGS sequence"/>
</dbReference>
<reference evidence="2" key="1">
    <citation type="submission" date="2009-02" db="EMBL/GenBank/DDBJ databases">
        <title>The Genome Sequence of Ajellomyces capsulatus strain G186AR.</title>
        <authorList>
            <consortium name="The Broad Institute Genome Sequencing Platform"/>
            <person name="Champion M."/>
            <person name="Cuomo C."/>
            <person name="Ma L.-J."/>
            <person name="Henn M.R."/>
            <person name="Sil A."/>
            <person name="Goldman B."/>
            <person name="Young S.K."/>
            <person name="Kodira C.D."/>
            <person name="Zeng Q."/>
            <person name="Koehrsen M."/>
            <person name="Alvarado L."/>
            <person name="Berlin A."/>
            <person name="Borenstein D."/>
            <person name="Chen Z."/>
            <person name="Engels R."/>
            <person name="Freedman E."/>
            <person name="Gellesch M."/>
            <person name="Goldberg J."/>
            <person name="Griggs A."/>
            <person name="Gujja S."/>
            <person name="Heiman D."/>
            <person name="Hepburn T."/>
            <person name="Howarth C."/>
            <person name="Jen D."/>
            <person name="Larson L."/>
            <person name="Lewis B."/>
            <person name="Mehta T."/>
            <person name="Park D."/>
            <person name="Pearson M."/>
            <person name="Roberts A."/>
            <person name="Saif S."/>
            <person name="Shea T."/>
            <person name="Shenoy N."/>
            <person name="Sisk P."/>
            <person name="Stolte C."/>
            <person name="Sykes S."/>
            <person name="Walk T."/>
            <person name="White J."/>
            <person name="Yandava C."/>
            <person name="Klein B."/>
            <person name="McEwen J.G."/>
            <person name="Puccia R."/>
            <person name="Goldman G.H."/>
            <person name="Felipe M.S."/>
            <person name="Nino-Vega G."/>
            <person name="San-Blas G."/>
            <person name="Taylor J."/>
            <person name="Mendoza L."/>
            <person name="Galagan J."/>
            <person name="Nusbaum C."/>
            <person name="Birren B."/>
        </authorList>
    </citation>
    <scope>NUCLEOTIDE SEQUENCE</scope>
    <source>
        <strain evidence="2">G186AR</strain>
    </source>
</reference>